<gene>
    <name evidence="1" type="ORF">XCR1_2410021</name>
</gene>
<proteinExistence type="predicted"/>
<dbReference type="Proteomes" id="UP000019197">
    <property type="component" value="Unassembled WGS sequence"/>
</dbReference>
<protein>
    <submittedName>
        <fullName evidence="1">Acetoin(Diacetyl) reductase</fullName>
        <ecNumber evidence="1">1.1.1.-</ecNumber>
    </submittedName>
</protein>
<comment type="caution">
    <text evidence="1">The sequence shown here is derived from an EMBL/GenBank/DDBJ whole genome shotgun (WGS) entry which is preliminary data.</text>
</comment>
<evidence type="ECO:0000313" key="2">
    <source>
        <dbReference type="Proteomes" id="UP000019197"/>
    </source>
</evidence>
<keyword evidence="1" id="KW-0560">Oxidoreductase</keyword>
<dbReference type="GO" id="GO:0016491">
    <property type="term" value="F:oxidoreductase activity"/>
    <property type="evidence" value="ECO:0007669"/>
    <property type="project" value="UniProtKB-KW"/>
</dbReference>
<dbReference type="AlphaFoldDB" id="W1J517"/>
<organism evidence="1 2">
    <name type="scientific">Xenorhabdus cabanillasii JM26</name>
    <dbReference type="NCBI Taxonomy" id="1427517"/>
    <lineage>
        <taxon>Bacteria</taxon>
        <taxon>Pseudomonadati</taxon>
        <taxon>Pseudomonadota</taxon>
        <taxon>Gammaproteobacteria</taxon>
        <taxon>Enterobacterales</taxon>
        <taxon>Morganellaceae</taxon>
        <taxon>Xenorhabdus</taxon>
    </lineage>
</organism>
<name>W1J517_9GAMM</name>
<dbReference type="EC" id="1.1.1.-" evidence="1"/>
<accession>W1J517</accession>
<dbReference type="OrthoDB" id="154414at2"/>
<dbReference type="EMBL" id="CBXE010000159">
    <property type="protein sequence ID" value="CDL85829.1"/>
    <property type="molecule type" value="Genomic_DNA"/>
</dbReference>
<sequence length="74" mass="8119">MTNYFLGGFDIMINDAGIVGTDVWVEIDERFVELTGAEKGATYKKFVDGIALGRSQTPDDVADLVNQPPLLQNQ</sequence>
<evidence type="ECO:0000313" key="1">
    <source>
        <dbReference type="EMBL" id="CDL85829.1"/>
    </source>
</evidence>
<reference evidence="1 2" key="1">
    <citation type="submission" date="2013-11" db="EMBL/GenBank/DDBJ databases">
        <title>Draft genome sequence and annotation of the entomopathogenic bacterium, Xenorhabdus cabanillasi strain JM26.</title>
        <authorList>
            <person name="Gualtieri M."/>
            <person name="Ogier J.C."/>
            <person name="Pages S."/>
            <person name="Givaudan A."/>
            <person name="Gaudriault S."/>
        </authorList>
    </citation>
    <scope>NUCLEOTIDE SEQUENCE [LARGE SCALE GENOMIC DNA]</scope>
    <source>
        <strain evidence="1 2">JM26</strain>
    </source>
</reference>